<feature type="coiled-coil region" evidence="1">
    <location>
        <begin position="36"/>
        <end position="84"/>
    </location>
</feature>
<dbReference type="GeneID" id="120281948"/>
<name>A0AB40D1A2_DIOCR</name>
<evidence type="ECO:0000256" key="1">
    <source>
        <dbReference type="SAM" id="Coils"/>
    </source>
</evidence>
<dbReference type="PANTHER" id="PTHR33701:SF2">
    <property type="entry name" value="TRANSMEMBRANE PROTEIN"/>
    <property type="match status" value="1"/>
</dbReference>
<dbReference type="AlphaFoldDB" id="A0AB40D1A2"/>
<feature type="compositionally biased region" description="Low complexity" evidence="2">
    <location>
        <begin position="118"/>
        <end position="141"/>
    </location>
</feature>
<organism evidence="3 4">
    <name type="scientific">Dioscorea cayennensis subsp. rotundata</name>
    <name type="common">White Guinea yam</name>
    <name type="synonym">Dioscorea rotundata</name>
    <dbReference type="NCBI Taxonomy" id="55577"/>
    <lineage>
        <taxon>Eukaryota</taxon>
        <taxon>Viridiplantae</taxon>
        <taxon>Streptophyta</taxon>
        <taxon>Embryophyta</taxon>
        <taxon>Tracheophyta</taxon>
        <taxon>Spermatophyta</taxon>
        <taxon>Magnoliopsida</taxon>
        <taxon>Liliopsida</taxon>
        <taxon>Dioscoreales</taxon>
        <taxon>Dioscoreaceae</taxon>
        <taxon>Dioscorea</taxon>
    </lineage>
</organism>
<feature type="compositionally biased region" description="Basic and acidic residues" evidence="2">
    <location>
        <begin position="146"/>
        <end position="176"/>
    </location>
</feature>
<proteinExistence type="predicted"/>
<protein>
    <submittedName>
        <fullName evidence="4">Uncharacterized protein LOC120281948</fullName>
    </submittedName>
</protein>
<evidence type="ECO:0000256" key="2">
    <source>
        <dbReference type="SAM" id="MobiDB-lite"/>
    </source>
</evidence>
<dbReference type="PANTHER" id="PTHR33701">
    <property type="entry name" value="TRANSMEMBRANE PROTEIN"/>
    <property type="match status" value="1"/>
</dbReference>
<reference evidence="4" key="1">
    <citation type="submission" date="2025-08" db="UniProtKB">
        <authorList>
            <consortium name="RefSeq"/>
        </authorList>
    </citation>
    <scope>IDENTIFICATION</scope>
</reference>
<feature type="region of interest" description="Disordered" evidence="2">
    <location>
        <begin position="216"/>
        <end position="235"/>
    </location>
</feature>
<dbReference type="Proteomes" id="UP001515500">
    <property type="component" value="Chromosome 18"/>
</dbReference>
<sequence>MQSHKKWSDLMRNEGNGGWRTVECLRGRLLAERVASKAAKAQVEQLSTKLDELEKLIAKEIESRDRAERRLKNALKKLESLKLFDVSGSSVSSSSECVSLMKHDLGKLETRQSDGEEVSGISSIDSSIQSGSQEGSWSSVGTGHSHTKEEHSHVSRQQHDSVKELKAAEDQTKYEDDSLALVPSNMWINTNAKKPEMRNDAQEVLRALRRVKQQLQNSVDQRRAVVSSPKELYGQ</sequence>
<feature type="region of interest" description="Disordered" evidence="2">
    <location>
        <begin position="109"/>
        <end position="176"/>
    </location>
</feature>
<keyword evidence="1" id="KW-0175">Coiled coil</keyword>
<dbReference type="RefSeq" id="XP_039144575.1">
    <property type="nucleotide sequence ID" value="XM_039288641.1"/>
</dbReference>
<keyword evidence="3" id="KW-1185">Reference proteome</keyword>
<accession>A0AB40D1A2</accession>
<evidence type="ECO:0000313" key="4">
    <source>
        <dbReference type="RefSeq" id="XP_039144575.1"/>
    </source>
</evidence>
<evidence type="ECO:0000313" key="3">
    <source>
        <dbReference type="Proteomes" id="UP001515500"/>
    </source>
</evidence>
<gene>
    <name evidence="4" type="primary">LOC120281948</name>
</gene>